<organism evidence="1 2">
    <name type="scientific">Kibdelosporangium lantanae</name>
    <dbReference type="NCBI Taxonomy" id="1497396"/>
    <lineage>
        <taxon>Bacteria</taxon>
        <taxon>Bacillati</taxon>
        <taxon>Actinomycetota</taxon>
        <taxon>Actinomycetes</taxon>
        <taxon>Pseudonocardiales</taxon>
        <taxon>Pseudonocardiaceae</taxon>
        <taxon>Kibdelosporangium</taxon>
    </lineage>
</organism>
<sequence length="175" mass="18933">MTALEVLRTNEQAQVLASLLRAHPELVPEAEWAATTMLSAPSRDDVSAELTRVLVGYEFADMDADDVSVCDPEDVCAYLVDKAIEPYMTEIQRRADLGLVNAAHGIAAGVLTSLYGLRVYENSGEHVLGGAGRMADYAGRVTDLLVDLAIPLHHDILELTCPGWRTGRPVTTSAR</sequence>
<comment type="caution">
    <text evidence="1">The sequence shown here is derived from an EMBL/GenBank/DDBJ whole genome shotgun (WGS) entry which is preliminary data.</text>
</comment>
<keyword evidence="2" id="KW-1185">Reference proteome</keyword>
<evidence type="ECO:0000313" key="2">
    <source>
        <dbReference type="Proteomes" id="UP001597045"/>
    </source>
</evidence>
<reference evidence="2" key="1">
    <citation type="journal article" date="2019" name="Int. J. Syst. Evol. Microbiol.">
        <title>The Global Catalogue of Microorganisms (GCM) 10K type strain sequencing project: providing services to taxonomists for standard genome sequencing and annotation.</title>
        <authorList>
            <consortium name="The Broad Institute Genomics Platform"/>
            <consortium name="The Broad Institute Genome Sequencing Center for Infectious Disease"/>
            <person name="Wu L."/>
            <person name="Ma J."/>
        </authorList>
    </citation>
    <scope>NUCLEOTIDE SEQUENCE [LARGE SCALE GENOMIC DNA]</scope>
    <source>
        <strain evidence="2">JCM 31486</strain>
    </source>
</reference>
<accession>A0ABW3M503</accession>
<gene>
    <name evidence="1" type="ORF">ACFQ1S_03235</name>
</gene>
<dbReference type="Proteomes" id="UP001597045">
    <property type="component" value="Unassembled WGS sequence"/>
</dbReference>
<evidence type="ECO:0000313" key="1">
    <source>
        <dbReference type="EMBL" id="MFD1044674.1"/>
    </source>
</evidence>
<protein>
    <submittedName>
        <fullName evidence="1">Uncharacterized protein</fullName>
    </submittedName>
</protein>
<proteinExistence type="predicted"/>
<name>A0ABW3M503_9PSEU</name>
<dbReference type="EMBL" id="JBHTIS010000100">
    <property type="protein sequence ID" value="MFD1044674.1"/>
    <property type="molecule type" value="Genomic_DNA"/>
</dbReference>